<dbReference type="EMBL" id="CP016397">
    <property type="protein sequence ID" value="ASQ46041.1"/>
    <property type="molecule type" value="Genomic_DNA"/>
</dbReference>
<gene>
    <name evidence="1" type="ORF">clem_07440</name>
</gene>
<evidence type="ECO:0000313" key="1">
    <source>
        <dbReference type="EMBL" id="ASQ46041.1"/>
    </source>
</evidence>
<dbReference type="AlphaFoldDB" id="A0A222P2J0"/>
<proteinExistence type="predicted"/>
<accession>A0A222P2J0</accession>
<dbReference type="Proteomes" id="UP000201728">
    <property type="component" value="Chromosome"/>
</dbReference>
<evidence type="ECO:0000313" key="2">
    <source>
        <dbReference type="Proteomes" id="UP000201728"/>
    </source>
</evidence>
<name>A0A222P2J0_9GAMM</name>
<reference evidence="1 2" key="1">
    <citation type="submission" date="2016-07" db="EMBL/GenBank/DDBJ databases">
        <authorList>
            <person name="Hassler H."/>
        </authorList>
    </citation>
    <scope>NUCLEOTIDE SEQUENCE [LARGE SCALE GENOMIC DNA]</scope>
    <source>
        <strain evidence="1 2">CDC-D5610</strain>
    </source>
</reference>
<dbReference type="KEGG" id="lcd:clem_07440"/>
<sequence length="42" mass="4866">MAYLYHQLTAYKDVGLKTINQRVYTINSWVKALKPDAMGFLC</sequence>
<protein>
    <submittedName>
        <fullName evidence="1">Uncharacterized protein</fullName>
    </submittedName>
</protein>
<keyword evidence="2" id="KW-1185">Reference proteome</keyword>
<organism evidence="1 2">
    <name type="scientific">Legionella clemsonensis</name>
    <dbReference type="NCBI Taxonomy" id="1867846"/>
    <lineage>
        <taxon>Bacteria</taxon>
        <taxon>Pseudomonadati</taxon>
        <taxon>Pseudomonadota</taxon>
        <taxon>Gammaproteobacteria</taxon>
        <taxon>Legionellales</taxon>
        <taxon>Legionellaceae</taxon>
        <taxon>Legionella</taxon>
    </lineage>
</organism>